<dbReference type="PANTHER" id="PTHR42754">
    <property type="entry name" value="ENDOGLUCANASE"/>
    <property type="match status" value="1"/>
</dbReference>
<organism evidence="1 2">
    <name type="scientific">Phaeodactylibacter xiamenensis</name>
    <dbReference type="NCBI Taxonomy" id="1524460"/>
    <lineage>
        <taxon>Bacteria</taxon>
        <taxon>Pseudomonadati</taxon>
        <taxon>Bacteroidota</taxon>
        <taxon>Saprospiria</taxon>
        <taxon>Saprospirales</taxon>
        <taxon>Haliscomenobacteraceae</taxon>
        <taxon>Phaeodactylibacter</taxon>
    </lineage>
</organism>
<dbReference type="Proteomes" id="UP000029736">
    <property type="component" value="Unassembled WGS sequence"/>
</dbReference>
<reference evidence="1 2" key="1">
    <citation type="journal article" date="2014" name="Int. J. Syst. Evol. Microbiol.">
        <title>Phaeodactylibacter xiamenensis gen. nov., sp. nov., a member of the family Saprospiraceae isolated from the marine alga Phaeodactylum tricornutum.</title>
        <authorList>
            <person name="Chen Z.Jr."/>
            <person name="Lei X."/>
            <person name="Lai Q."/>
            <person name="Li Y."/>
            <person name="Zhang B."/>
            <person name="Zhang J."/>
            <person name="Zhang H."/>
            <person name="Yang L."/>
            <person name="Zheng W."/>
            <person name="Tian Y."/>
            <person name="Yu Z."/>
            <person name="Xu H.Jr."/>
            <person name="Zheng T."/>
        </authorList>
    </citation>
    <scope>NUCLEOTIDE SEQUENCE [LARGE SCALE GENOMIC DNA]</scope>
    <source>
        <strain evidence="1 2">KD52</strain>
    </source>
</reference>
<dbReference type="OrthoDB" id="9811934at2"/>
<dbReference type="InterPro" id="IPR026444">
    <property type="entry name" value="Secre_tail"/>
</dbReference>
<evidence type="ECO:0008006" key="3">
    <source>
        <dbReference type="Google" id="ProtNLM"/>
    </source>
</evidence>
<comment type="caution">
    <text evidence="1">The sequence shown here is derived from an EMBL/GenBank/DDBJ whole genome shotgun (WGS) entry which is preliminary data.</text>
</comment>
<evidence type="ECO:0000313" key="1">
    <source>
        <dbReference type="EMBL" id="KGE87921.1"/>
    </source>
</evidence>
<dbReference type="PANTHER" id="PTHR42754:SF1">
    <property type="entry name" value="LIPOPROTEIN"/>
    <property type="match status" value="1"/>
</dbReference>
<proteinExistence type="predicted"/>
<evidence type="ECO:0000313" key="2">
    <source>
        <dbReference type="Proteomes" id="UP000029736"/>
    </source>
</evidence>
<sequence>MATVKLGGLAAAPDGGVILTGWRQVEGNQKDLWVAWYDPDGRLVWERTFGGPQDDTGSSIFLSGNGQIIITGGTEGSGGDVSNHYGDRDVWLVALDLNGNLKWERTIGGSGTDLGSHLIEFRQGYILVGSSDSPDGHISAPRGDFDIWLVELDGEGQYMRDYSFGGSGHDAAFRLIPITDGGFMLGGNTDSKDQQIFHYKGGPNNIWVAELDSNFSLEWSRTFGGSRGATGIGMFQTIANTFIVGSRSLSQDGDITSDPPENNPFLYGGGWLFEFGDYGEILWDVKFAVGDLGNNGFIRDIAPASDGGFYIGRNRLNVLEGTFNDYFHAWLTKFGPPFPKYREQSVCPEWLLYPNPLTGRQVQLRWPEALTFDGEIRVIDVLGRIVHRQDAYFGGLEGQFELPAFLPAGQYVVQLRSEGKVCPEPLIIAE</sequence>
<dbReference type="SUPFAM" id="SSF63829">
    <property type="entry name" value="Calcium-dependent phosphotriesterase"/>
    <property type="match status" value="1"/>
</dbReference>
<name>A0A098S752_9BACT</name>
<dbReference type="EMBL" id="JPOS01000029">
    <property type="protein sequence ID" value="KGE87921.1"/>
    <property type="molecule type" value="Genomic_DNA"/>
</dbReference>
<keyword evidence="2" id="KW-1185">Reference proteome</keyword>
<protein>
    <recommendedName>
        <fullName evidence="3">Secretion system C-terminal sorting domain-containing protein</fullName>
    </recommendedName>
</protein>
<dbReference type="NCBIfam" id="TIGR04183">
    <property type="entry name" value="Por_Secre_tail"/>
    <property type="match status" value="1"/>
</dbReference>
<accession>A0A098S752</accession>
<dbReference type="RefSeq" id="WP_044220555.1">
    <property type="nucleotide sequence ID" value="NZ_JBKAGJ010000012.1"/>
</dbReference>
<dbReference type="AlphaFoldDB" id="A0A098S752"/>
<gene>
    <name evidence="1" type="ORF">IX84_12405</name>
</gene>
<dbReference type="STRING" id="1524460.IX84_12405"/>